<sequence length="77" mass="8841">MENEYPTRHSLWIESPDARNQKYPSQGKVSLADTEDDSDSSSQETDKHIIEVNQEMVARGLRAIQQELFCKIESSEL</sequence>
<dbReference type="EMBL" id="CAXIEN010000331">
    <property type="protein sequence ID" value="CAL1293611.1"/>
    <property type="molecule type" value="Genomic_DNA"/>
</dbReference>
<evidence type="ECO:0000313" key="3">
    <source>
        <dbReference type="Proteomes" id="UP001497382"/>
    </source>
</evidence>
<comment type="caution">
    <text evidence="2">The sequence shown here is derived from an EMBL/GenBank/DDBJ whole genome shotgun (WGS) entry which is preliminary data.</text>
</comment>
<proteinExistence type="predicted"/>
<organism evidence="2 3">
    <name type="scientific">Larinioides sclopetarius</name>
    <dbReference type="NCBI Taxonomy" id="280406"/>
    <lineage>
        <taxon>Eukaryota</taxon>
        <taxon>Metazoa</taxon>
        <taxon>Ecdysozoa</taxon>
        <taxon>Arthropoda</taxon>
        <taxon>Chelicerata</taxon>
        <taxon>Arachnida</taxon>
        <taxon>Araneae</taxon>
        <taxon>Araneomorphae</taxon>
        <taxon>Entelegynae</taxon>
        <taxon>Araneoidea</taxon>
        <taxon>Araneidae</taxon>
        <taxon>Larinioides</taxon>
    </lineage>
</organism>
<reference evidence="2 3" key="1">
    <citation type="submission" date="2024-04" db="EMBL/GenBank/DDBJ databases">
        <authorList>
            <person name="Rising A."/>
            <person name="Reimegard J."/>
            <person name="Sonavane S."/>
            <person name="Akerstrom W."/>
            <person name="Nylinder S."/>
            <person name="Hedman E."/>
            <person name="Kallberg Y."/>
        </authorList>
    </citation>
    <scope>NUCLEOTIDE SEQUENCE [LARGE SCALE GENOMIC DNA]</scope>
</reference>
<keyword evidence="3" id="KW-1185">Reference proteome</keyword>
<feature type="region of interest" description="Disordered" evidence="1">
    <location>
        <begin position="1"/>
        <end position="48"/>
    </location>
</feature>
<dbReference type="AlphaFoldDB" id="A0AAV2BBJ4"/>
<dbReference type="Proteomes" id="UP001497382">
    <property type="component" value="Unassembled WGS sequence"/>
</dbReference>
<accession>A0AAV2BBJ4</accession>
<protein>
    <submittedName>
        <fullName evidence="2">Uncharacterized protein</fullName>
    </submittedName>
</protein>
<evidence type="ECO:0000256" key="1">
    <source>
        <dbReference type="SAM" id="MobiDB-lite"/>
    </source>
</evidence>
<name>A0AAV2BBJ4_9ARAC</name>
<feature type="non-terminal residue" evidence="2">
    <location>
        <position position="77"/>
    </location>
</feature>
<evidence type="ECO:0000313" key="2">
    <source>
        <dbReference type="EMBL" id="CAL1293611.1"/>
    </source>
</evidence>
<gene>
    <name evidence="2" type="ORF">LARSCL_LOCUS18294</name>
</gene>